<feature type="domain" description="PTS EIIA type-2" evidence="6">
    <location>
        <begin position="554"/>
        <end position="701"/>
    </location>
</feature>
<dbReference type="InterPro" id="IPR011608">
    <property type="entry name" value="PRD"/>
</dbReference>
<dbReference type="PANTHER" id="PTHR30185:SF18">
    <property type="entry name" value="TRANSCRIPTIONAL REGULATOR MTLR"/>
    <property type="match status" value="1"/>
</dbReference>
<dbReference type="InterPro" id="IPR036634">
    <property type="entry name" value="PRD_sf"/>
</dbReference>
<protein>
    <submittedName>
        <fullName evidence="9">BglG family transcription antiterminator</fullName>
    </submittedName>
</protein>
<evidence type="ECO:0000313" key="10">
    <source>
        <dbReference type="Proteomes" id="UP001306950"/>
    </source>
</evidence>
<dbReference type="InterPro" id="IPR050661">
    <property type="entry name" value="BglG_antiterminators"/>
</dbReference>
<evidence type="ECO:0000259" key="8">
    <source>
        <dbReference type="PROSITE" id="PS51372"/>
    </source>
</evidence>
<dbReference type="PANTHER" id="PTHR30185">
    <property type="entry name" value="CRYPTIC BETA-GLUCOSIDE BGL OPERON ANTITERMINATOR"/>
    <property type="match status" value="1"/>
</dbReference>
<dbReference type="RefSeq" id="WP_331849039.1">
    <property type="nucleotide sequence ID" value="NZ_JAZHPZ010000020.1"/>
</dbReference>
<keyword evidence="4" id="KW-0804">Transcription</keyword>
<dbReference type="InterPro" id="IPR036390">
    <property type="entry name" value="WH_DNA-bd_sf"/>
</dbReference>
<dbReference type="InterPro" id="IPR002178">
    <property type="entry name" value="PTS_EIIA_type-2_dom"/>
</dbReference>
<evidence type="ECO:0000256" key="3">
    <source>
        <dbReference type="ARBA" id="ARBA00023015"/>
    </source>
</evidence>
<evidence type="ECO:0000313" key="9">
    <source>
        <dbReference type="EMBL" id="MEF2968923.1"/>
    </source>
</evidence>
<dbReference type="InterPro" id="IPR036095">
    <property type="entry name" value="PTS_EIIB-like_sf"/>
</dbReference>
<dbReference type="SUPFAM" id="SSF63520">
    <property type="entry name" value="PTS-regulatory domain, PRD"/>
    <property type="match status" value="1"/>
</dbReference>
<gene>
    <name evidence="9" type="ORF">V3851_24350</name>
</gene>
<sequence>MRKFTARQRQILMFLLNRKNGVTAAEIAAEIKVSVRTVHRELDEMDRGLRTFGLELYRKSGTGISIRKAGGDLPADDDMERFRKQILSEKQIDFSGEERKIMLLCELLEAKEPIKMFALAHNLKVTAATVSNDLDEMERDVNRLNLRMIRRRGYGVELEGAEEHKRAAIARMVSEELNYSELVGPSPFHEREGIRRLLELAGKADLLTVENCLWDMNWNWTEELSEGAYTGLLIALSVTVSRIRKGWHAEGGLSAAAVGPGSGWLKMAGQMAEHLAEVFAIPFSEKEVIYIADLFHRARRESPELAQADMELADIVGRLIDGIEKRTGIPFQEDRLLREGLLEHINPALKRIREGTRIRNPLLGAIRKDYEELFAVVRESVADIGGNLDIPDEEIGFLVMHFGASVERLGQLGRHVRAILVCSSGLSSSRLLATRLAKEMPQIEVLGNASWYEAARLPEEDYDLIISTIELPLPKDRYVRLSPLLTPEDSEKLLSHIQTVTLQKRKLSASEPAYRKEGAIARLGTLGATLSEIISLLEGFSIYELDNTDCALQEIVVKALELVNGAEDDGKSGATPASSSTVALPRHAEPSIADIPAVAERLLERERLASQIIPGTSLALFHTRSRFVNARSLSLFRLKHPLPLEQGAEVTVILLMLASRELSKESLEVLSEISALLLKPELVTLLESGGEGEIRNFLAEELLAFFENN</sequence>
<dbReference type="Gene3D" id="3.40.930.10">
    <property type="entry name" value="Mannitol-specific EII, Chain A"/>
    <property type="match status" value="1"/>
</dbReference>
<dbReference type="PROSITE" id="PS51099">
    <property type="entry name" value="PTS_EIIB_TYPE_2"/>
    <property type="match status" value="1"/>
</dbReference>
<dbReference type="PROSITE" id="PS51094">
    <property type="entry name" value="PTS_EIIA_TYPE_2"/>
    <property type="match status" value="1"/>
</dbReference>
<reference evidence="9 10" key="1">
    <citation type="submission" date="2024-02" db="EMBL/GenBank/DDBJ databases">
        <title>A nitrogen-fixing paenibacillus bacterium.</title>
        <authorList>
            <person name="Zhang W.L."/>
            <person name="Chen S.F."/>
        </authorList>
    </citation>
    <scope>NUCLEOTIDE SEQUENCE [LARGE SCALE GENOMIC DNA]</scope>
    <source>
        <strain evidence="9 10">M1</strain>
    </source>
</reference>
<evidence type="ECO:0000259" key="6">
    <source>
        <dbReference type="PROSITE" id="PS51094"/>
    </source>
</evidence>
<feature type="domain" description="PTS EIIB type-2" evidence="7">
    <location>
        <begin position="416"/>
        <end position="505"/>
    </location>
</feature>
<comment type="caution">
    <text evidence="9">The sequence shown here is derived from an EMBL/GenBank/DDBJ whole genome shotgun (WGS) entry which is preliminary data.</text>
</comment>
<evidence type="ECO:0000256" key="1">
    <source>
        <dbReference type="ARBA" id="ARBA00022679"/>
    </source>
</evidence>
<dbReference type="Proteomes" id="UP001306950">
    <property type="component" value="Unassembled WGS sequence"/>
</dbReference>
<dbReference type="InterPro" id="IPR036388">
    <property type="entry name" value="WH-like_DNA-bd_sf"/>
</dbReference>
<keyword evidence="10" id="KW-1185">Reference proteome</keyword>
<feature type="domain" description="PRD" evidence="8">
    <location>
        <begin position="307"/>
        <end position="412"/>
    </location>
</feature>
<dbReference type="SUPFAM" id="SSF52794">
    <property type="entry name" value="PTS system IIB component-like"/>
    <property type="match status" value="1"/>
</dbReference>
<proteinExistence type="predicted"/>
<dbReference type="Gene3D" id="1.10.1790.10">
    <property type="entry name" value="PRD domain"/>
    <property type="match status" value="1"/>
</dbReference>
<organism evidence="9 10">
    <name type="scientific">Paenibacillus haidiansis</name>
    <dbReference type="NCBI Taxonomy" id="1574488"/>
    <lineage>
        <taxon>Bacteria</taxon>
        <taxon>Bacillati</taxon>
        <taxon>Bacillota</taxon>
        <taxon>Bacilli</taxon>
        <taxon>Bacillales</taxon>
        <taxon>Paenibacillaceae</taxon>
        <taxon>Paenibacillus</taxon>
    </lineage>
</organism>
<name>A0ABU7VZY1_9BACL</name>
<evidence type="ECO:0000256" key="4">
    <source>
        <dbReference type="ARBA" id="ARBA00023163"/>
    </source>
</evidence>
<dbReference type="Pfam" id="PF08279">
    <property type="entry name" value="HTH_11"/>
    <property type="match status" value="1"/>
</dbReference>
<dbReference type="InterPro" id="IPR013011">
    <property type="entry name" value="PTS_EIIB_2"/>
</dbReference>
<feature type="coiled-coil region" evidence="5">
    <location>
        <begin position="120"/>
        <end position="147"/>
    </location>
</feature>
<dbReference type="Gene3D" id="1.10.10.10">
    <property type="entry name" value="Winged helix-like DNA-binding domain superfamily/Winged helix DNA-binding domain"/>
    <property type="match status" value="2"/>
</dbReference>
<dbReference type="PROSITE" id="PS51372">
    <property type="entry name" value="PRD_2"/>
    <property type="match status" value="1"/>
</dbReference>
<dbReference type="SUPFAM" id="SSF46785">
    <property type="entry name" value="Winged helix' DNA-binding domain"/>
    <property type="match status" value="1"/>
</dbReference>
<dbReference type="Pfam" id="PF00359">
    <property type="entry name" value="PTS_EIIA_2"/>
    <property type="match status" value="1"/>
</dbReference>
<evidence type="ECO:0000259" key="7">
    <source>
        <dbReference type="PROSITE" id="PS51099"/>
    </source>
</evidence>
<dbReference type="EMBL" id="JAZHPZ010000020">
    <property type="protein sequence ID" value="MEF2968923.1"/>
    <property type="molecule type" value="Genomic_DNA"/>
</dbReference>
<dbReference type="Gene3D" id="3.40.50.2300">
    <property type="match status" value="1"/>
</dbReference>
<keyword evidence="1" id="KW-0808">Transferase</keyword>
<dbReference type="CDD" id="cd05568">
    <property type="entry name" value="PTS_IIB_bgl_like"/>
    <property type="match status" value="1"/>
</dbReference>
<dbReference type="InterPro" id="IPR013196">
    <property type="entry name" value="HTH_11"/>
</dbReference>
<keyword evidence="5" id="KW-0175">Coiled coil</keyword>
<dbReference type="Pfam" id="PF00874">
    <property type="entry name" value="PRD"/>
    <property type="match status" value="1"/>
</dbReference>
<keyword evidence="2" id="KW-0677">Repeat</keyword>
<accession>A0ABU7VZY1</accession>
<keyword evidence="3" id="KW-0805">Transcription regulation</keyword>
<evidence type="ECO:0000256" key="2">
    <source>
        <dbReference type="ARBA" id="ARBA00022737"/>
    </source>
</evidence>
<dbReference type="SUPFAM" id="SSF55804">
    <property type="entry name" value="Phoshotransferase/anion transport protein"/>
    <property type="match status" value="1"/>
</dbReference>
<dbReference type="InterPro" id="IPR016152">
    <property type="entry name" value="PTrfase/Anion_transptr"/>
</dbReference>
<evidence type="ECO:0000256" key="5">
    <source>
        <dbReference type="SAM" id="Coils"/>
    </source>
</evidence>